<evidence type="ECO:0008006" key="3">
    <source>
        <dbReference type="Google" id="ProtNLM"/>
    </source>
</evidence>
<name>A0A830GXD0_9CREN</name>
<proteinExistence type="predicted"/>
<evidence type="ECO:0000313" key="2">
    <source>
        <dbReference type="Proteomes" id="UP000610960"/>
    </source>
</evidence>
<dbReference type="InterPro" id="IPR018686">
    <property type="entry name" value="DUF2175"/>
</dbReference>
<sequence>MDSQWKCIACGKPVVEGQLFTFVKGGPIHWGCMVSKIKEKMGGSVPADVMALLEVNRHIHEGILVAKDAEAISGEEARSVVMARRKALEGEAAKMNNDLFRIIETKYQVKVF</sequence>
<dbReference type="EMBL" id="BMNL01000003">
    <property type="protein sequence ID" value="GGP21763.1"/>
    <property type="molecule type" value="Genomic_DNA"/>
</dbReference>
<dbReference type="Pfam" id="PF09943">
    <property type="entry name" value="DUF2175"/>
    <property type="match status" value="1"/>
</dbReference>
<accession>A0A830GXD0</accession>
<reference evidence="1" key="1">
    <citation type="journal article" date="2014" name="Int. J. Syst. Evol. Microbiol.">
        <title>Complete genome sequence of Corynebacterium casei LMG S-19264T (=DSM 44701T), isolated from a smear-ripened cheese.</title>
        <authorList>
            <consortium name="US DOE Joint Genome Institute (JGI-PGF)"/>
            <person name="Walter F."/>
            <person name="Albersmeier A."/>
            <person name="Kalinowski J."/>
            <person name="Ruckert C."/>
        </authorList>
    </citation>
    <scope>NUCLEOTIDE SEQUENCE</scope>
    <source>
        <strain evidence="1">JCM 10088</strain>
    </source>
</reference>
<dbReference type="Proteomes" id="UP000610960">
    <property type="component" value="Unassembled WGS sequence"/>
</dbReference>
<organism evidence="1 2">
    <name type="scientific">Thermocladium modestius</name>
    <dbReference type="NCBI Taxonomy" id="62609"/>
    <lineage>
        <taxon>Archaea</taxon>
        <taxon>Thermoproteota</taxon>
        <taxon>Thermoprotei</taxon>
        <taxon>Thermoproteales</taxon>
        <taxon>Thermoproteaceae</taxon>
        <taxon>Thermocladium</taxon>
    </lineage>
</organism>
<reference evidence="1" key="2">
    <citation type="submission" date="2020-09" db="EMBL/GenBank/DDBJ databases">
        <authorList>
            <person name="Sun Q."/>
            <person name="Ohkuma M."/>
        </authorList>
    </citation>
    <scope>NUCLEOTIDE SEQUENCE</scope>
    <source>
        <strain evidence="1">JCM 10088</strain>
    </source>
</reference>
<evidence type="ECO:0000313" key="1">
    <source>
        <dbReference type="EMBL" id="GGP21763.1"/>
    </source>
</evidence>
<protein>
    <recommendedName>
        <fullName evidence="3">DUF2175 domain-containing protein</fullName>
    </recommendedName>
</protein>
<comment type="caution">
    <text evidence="1">The sequence shown here is derived from an EMBL/GenBank/DDBJ whole genome shotgun (WGS) entry which is preliminary data.</text>
</comment>
<dbReference type="RefSeq" id="WP_188596767.1">
    <property type="nucleotide sequence ID" value="NZ_BMNL01000003.1"/>
</dbReference>
<gene>
    <name evidence="1" type="ORF">GCM10007981_14890</name>
</gene>
<dbReference type="AlphaFoldDB" id="A0A830GXD0"/>
<keyword evidence="2" id="KW-1185">Reference proteome</keyword>
<dbReference type="OrthoDB" id="57156at2157"/>